<dbReference type="AlphaFoldDB" id="A0A9P4WJ02"/>
<gene>
    <name evidence="1" type="ORF">E8E12_005052</name>
</gene>
<dbReference type="PANTHER" id="PTHR41775">
    <property type="entry name" value="SECRETED PROTEIN-RELATED"/>
    <property type="match status" value="1"/>
</dbReference>
<protein>
    <submittedName>
        <fullName evidence="1">Uncharacterized protein</fullName>
    </submittedName>
</protein>
<sequence length="175" mass="19227">MGSNADEKYPWVKLMQADDLDQLKQNFDRGDDGNSYPGLTGNRKFSTLSNPNSKSYGGAKMCFSVANMSFTSSTATFDITVKKGDQSPANGKGLVQMAATGEFSGHCWQLGVHGDGNYFLQTLFLGPNRRLGVQVDKKTPSLELANESARAQYRTIAQWDHPKDGTKDLDVRHRG</sequence>
<dbReference type="EMBL" id="SWKV01000080">
    <property type="protein sequence ID" value="KAF3033511.1"/>
    <property type="molecule type" value="Genomic_DNA"/>
</dbReference>
<keyword evidence="2" id="KW-1185">Reference proteome</keyword>
<dbReference type="OrthoDB" id="9986966at2759"/>
<comment type="caution">
    <text evidence="1">The sequence shown here is derived from an EMBL/GenBank/DDBJ whole genome shotgun (WGS) entry which is preliminary data.</text>
</comment>
<name>A0A9P4WJ02_9PLEO</name>
<evidence type="ECO:0000313" key="1">
    <source>
        <dbReference type="EMBL" id="KAF3033511.1"/>
    </source>
</evidence>
<organism evidence="1 2">
    <name type="scientific">Didymella heteroderae</name>
    <dbReference type="NCBI Taxonomy" id="1769908"/>
    <lineage>
        <taxon>Eukaryota</taxon>
        <taxon>Fungi</taxon>
        <taxon>Dikarya</taxon>
        <taxon>Ascomycota</taxon>
        <taxon>Pezizomycotina</taxon>
        <taxon>Dothideomycetes</taxon>
        <taxon>Pleosporomycetidae</taxon>
        <taxon>Pleosporales</taxon>
        <taxon>Pleosporineae</taxon>
        <taxon>Didymellaceae</taxon>
        <taxon>Didymella</taxon>
    </lineage>
</organism>
<accession>A0A9P4WJ02</accession>
<dbReference type="Proteomes" id="UP000758155">
    <property type="component" value="Unassembled WGS sequence"/>
</dbReference>
<evidence type="ECO:0000313" key="2">
    <source>
        <dbReference type="Proteomes" id="UP000758155"/>
    </source>
</evidence>
<proteinExistence type="predicted"/>
<dbReference type="PANTHER" id="PTHR41775:SF1">
    <property type="entry name" value="PEPTIDASE M6-LIKE DOMAIN-CONTAINING PROTEIN"/>
    <property type="match status" value="1"/>
</dbReference>
<reference evidence="1" key="1">
    <citation type="submission" date="2019-04" db="EMBL/GenBank/DDBJ databases">
        <title>Sequencing of skin fungus with MAO and IRED activity.</title>
        <authorList>
            <person name="Marsaioli A.J."/>
            <person name="Bonatto J.M.C."/>
            <person name="Reis Junior O."/>
        </authorList>
    </citation>
    <scope>NUCLEOTIDE SEQUENCE</scope>
    <source>
        <strain evidence="1">28M1</strain>
    </source>
</reference>